<feature type="domain" description="Cation efflux protein transmembrane" evidence="8">
    <location>
        <begin position="19"/>
        <end position="210"/>
    </location>
</feature>
<keyword evidence="4 7" id="KW-1133">Transmembrane helix</keyword>
<evidence type="ECO:0000259" key="9">
    <source>
        <dbReference type="Pfam" id="PF16916"/>
    </source>
</evidence>
<evidence type="ECO:0000259" key="8">
    <source>
        <dbReference type="Pfam" id="PF01545"/>
    </source>
</evidence>
<evidence type="ECO:0000313" key="10">
    <source>
        <dbReference type="EMBL" id="QKG91502.1"/>
    </source>
</evidence>
<dbReference type="InterPro" id="IPR050291">
    <property type="entry name" value="CDF_Transporter"/>
</dbReference>
<dbReference type="SUPFAM" id="SSF161111">
    <property type="entry name" value="Cation efflux protein transmembrane domain-like"/>
    <property type="match status" value="1"/>
</dbReference>
<evidence type="ECO:0000256" key="2">
    <source>
        <dbReference type="ARBA" id="ARBA00022448"/>
    </source>
</evidence>
<evidence type="ECO:0000256" key="7">
    <source>
        <dbReference type="SAM" id="Phobius"/>
    </source>
</evidence>
<evidence type="ECO:0000256" key="4">
    <source>
        <dbReference type="ARBA" id="ARBA00022989"/>
    </source>
</evidence>
<dbReference type="GeneID" id="55593550"/>
<dbReference type="InterPro" id="IPR027469">
    <property type="entry name" value="Cation_efflux_TMD_sf"/>
</dbReference>
<dbReference type="GO" id="GO:0008324">
    <property type="term" value="F:monoatomic cation transmembrane transporter activity"/>
    <property type="evidence" value="ECO:0007669"/>
    <property type="project" value="InterPro"/>
</dbReference>
<feature type="compositionally biased region" description="Basic and acidic residues" evidence="6">
    <location>
        <begin position="319"/>
        <end position="328"/>
    </location>
</feature>
<dbReference type="Pfam" id="PF01545">
    <property type="entry name" value="Cation_efflux"/>
    <property type="match status" value="1"/>
</dbReference>
<feature type="transmembrane region" description="Helical" evidence="7">
    <location>
        <begin position="115"/>
        <end position="136"/>
    </location>
</feature>
<keyword evidence="2" id="KW-0813">Transport</keyword>
<dbReference type="KEGG" id="hsai:HPS36_01070"/>
<dbReference type="Gene3D" id="1.20.1510.10">
    <property type="entry name" value="Cation efflux protein transmembrane domain"/>
    <property type="match status" value="1"/>
</dbReference>
<reference evidence="10 11" key="1">
    <citation type="submission" date="2020-05" db="EMBL/GenBank/DDBJ databases">
        <title>Halorubrum RHB-C sp.nov., an extremely halophilic archaeon isolated from solar salt farm.</title>
        <authorList>
            <person name="Ho H."/>
            <person name="Danganan R.E."/>
            <person name="Dedeles G.R."/>
            <person name="Kim S.-G."/>
        </authorList>
    </citation>
    <scope>NUCLEOTIDE SEQUENCE [LARGE SCALE GENOMIC DNA]</scope>
    <source>
        <strain evidence="10 11">RHB-C</strain>
    </source>
</reference>
<protein>
    <submittedName>
        <fullName evidence="10">Cation transporter</fullName>
    </submittedName>
</protein>
<dbReference type="SUPFAM" id="SSF160240">
    <property type="entry name" value="Cation efflux protein cytoplasmic domain-like"/>
    <property type="match status" value="1"/>
</dbReference>
<dbReference type="PANTHER" id="PTHR43840:SF15">
    <property type="entry name" value="MITOCHONDRIAL METAL TRANSPORTER 1-RELATED"/>
    <property type="match status" value="1"/>
</dbReference>
<dbReference type="AlphaFoldDB" id="A0A7D4D2K9"/>
<organism evidence="10 11">
    <name type="scientific">Halorubrum salinarum</name>
    <dbReference type="NCBI Taxonomy" id="2739057"/>
    <lineage>
        <taxon>Archaea</taxon>
        <taxon>Methanobacteriati</taxon>
        <taxon>Methanobacteriota</taxon>
        <taxon>Stenosarchaea group</taxon>
        <taxon>Halobacteria</taxon>
        <taxon>Halobacteriales</taxon>
        <taxon>Haloferacaceae</taxon>
        <taxon>Halorubrum</taxon>
    </lineage>
</organism>
<evidence type="ECO:0000256" key="3">
    <source>
        <dbReference type="ARBA" id="ARBA00022692"/>
    </source>
</evidence>
<comment type="subcellular location">
    <subcellularLocation>
        <location evidence="1">Membrane</location>
        <topology evidence="1">Multi-pass membrane protein</topology>
    </subcellularLocation>
</comment>
<dbReference type="InterPro" id="IPR058533">
    <property type="entry name" value="Cation_efflux_TM"/>
</dbReference>
<dbReference type="InterPro" id="IPR002524">
    <property type="entry name" value="Cation_efflux"/>
</dbReference>
<evidence type="ECO:0000256" key="5">
    <source>
        <dbReference type="ARBA" id="ARBA00023136"/>
    </source>
</evidence>
<dbReference type="PANTHER" id="PTHR43840">
    <property type="entry name" value="MITOCHONDRIAL METAL TRANSPORTER 1-RELATED"/>
    <property type="match status" value="1"/>
</dbReference>
<accession>A0A7D4D2K9</accession>
<dbReference type="Gene3D" id="3.30.70.1350">
    <property type="entry name" value="Cation efflux protein, cytoplasmic domain"/>
    <property type="match status" value="1"/>
</dbReference>
<dbReference type="NCBIfam" id="TIGR01297">
    <property type="entry name" value="CDF"/>
    <property type="match status" value="1"/>
</dbReference>
<sequence>MLSPFGNDDRARFQRAAAVNVAGNAVKIAVEGAAGLAFGSVALVADAAHSVADLVASAVVFVWGGSRYESPDETHPHGHQRIEPLTALFVGATVAILGLLLLRESVSGLVGSVEVTASPLLVGALLFAMADMYLLYRYTELVNADLGSTALDALAVDCLNDIYTTIAALVGVFGVFLNVPILDPVAGALVSLLVVYQGVEIGRENVTYLVGAAPPSGDRERVVAALRDHPAVEGVHDLTVYYDGTDLEVEVHVEVDGEMTLRAAHDVETDLVTSLRALEDVGDVHVHLDPSGLGEWKDAPEWEDAADGSDASGEPNPSGERDASREPDPSGGPDAPTE</sequence>
<evidence type="ECO:0000256" key="6">
    <source>
        <dbReference type="SAM" id="MobiDB-lite"/>
    </source>
</evidence>
<dbReference type="Proteomes" id="UP000505020">
    <property type="component" value="Chromosome"/>
</dbReference>
<keyword evidence="11" id="KW-1185">Reference proteome</keyword>
<proteinExistence type="predicted"/>
<dbReference type="InterPro" id="IPR027470">
    <property type="entry name" value="Cation_efflux_CTD"/>
</dbReference>
<keyword evidence="3 7" id="KW-0812">Transmembrane</keyword>
<name>A0A7D4D2K9_9EURY</name>
<dbReference type="EMBL" id="CP053941">
    <property type="protein sequence ID" value="QKG91502.1"/>
    <property type="molecule type" value="Genomic_DNA"/>
</dbReference>
<feature type="region of interest" description="Disordered" evidence="6">
    <location>
        <begin position="290"/>
        <end position="338"/>
    </location>
</feature>
<evidence type="ECO:0000313" key="11">
    <source>
        <dbReference type="Proteomes" id="UP000505020"/>
    </source>
</evidence>
<dbReference type="RefSeq" id="WP_173228176.1">
    <property type="nucleotide sequence ID" value="NZ_CP053941.1"/>
</dbReference>
<feature type="transmembrane region" description="Helical" evidence="7">
    <location>
        <begin position="85"/>
        <end position="103"/>
    </location>
</feature>
<keyword evidence="5 7" id="KW-0472">Membrane</keyword>
<dbReference type="InterPro" id="IPR036837">
    <property type="entry name" value="Cation_efflux_CTD_sf"/>
</dbReference>
<dbReference type="Pfam" id="PF16916">
    <property type="entry name" value="ZT_dimer"/>
    <property type="match status" value="1"/>
</dbReference>
<evidence type="ECO:0000256" key="1">
    <source>
        <dbReference type="ARBA" id="ARBA00004141"/>
    </source>
</evidence>
<dbReference type="GO" id="GO:0016020">
    <property type="term" value="C:membrane"/>
    <property type="evidence" value="ECO:0007669"/>
    <property type="project" value="UniProtKB-SubCell"/>
</dbReference>
<gene>
    <name evidence="10" type="ORF">HPS36_01070</name>
</gene>
<feature type="domain" description="Cation efflux protein cytoplasmic" evidence="9">
    <location>
        <begin position="214"/>
        <end position="290"/>
    </location>
</feature>